<evidence type="ECO:0008006" key="5">
    <source>
        <dbReference type="Google" id="ProtNLM"/>
    </source>
</evidence>
<dbReference type="GO" id="GO:0016787">
    <property type="term" value="F:hydrolase activity"/>
    <property type="evidence" value="ECO:0007669"/>
    <property type="project" value="UniProtKB-KW"/>
</dbReference>
<comment type="caution">
    <text evidence="3">The sequence shown here is derived from an EMBL/GenBank/DDBJ whole genome shotgun (WGS) entry which is preliminary data.</text>
</comment>
<feature type="region of interest" description="Disordered" evidence="2">
    <location>
        <begin position="75"/>
        <end position="103"/>
    </location>
</feature>
<reference evidence="3 4" key="1">
    <citation type="submission" date="2009-01" db="EMBL/GenBank/DDBJ databases">
        <authorList>
            <person name="Fulton L."/>
            <person name="Clifton S."/>
            <person name="Chinwalla A.T."/>
            <person name="Mitreva M."/>
            <person name="Sodergren E."/>
            <person name="Weinstock G."/>
            <person name="Clifton S."/>
            <person name="Dooling D.J."/>
            <person name="Fulton B."/>
            <person name="Minx P."/>
            <person name="Pepin K.H."/>
            <person name="Johnson M."/>
            <person name="Bhonagiri V."/>
            <person name="Nash W.E."/>
            <person name="Mardis E.R."/>
            <person name="Wilson R.K."/>
        </authorList>
    </citation>
    <scope>NUCLEOTIDE SEQUENCE [LARGE SCALE GENOMIC DNA]</scope>
    <source>
        <strain evidence="3 4">ATCC 33806</strain>
    </source>
</reference>
<accession>C0E179</accession>
<dbReference type="Pfam" id="PF01083">
    <property type="entry name" value="Cutinase"/>
    <property type="match status" value="1"/>
</dbReference>
<dbReference type="InterPro" id="IPR000675">
    <property type="entry name" value="Cutinase/axe"/>
</dbReference>
<dbReference type="Proteomes" id="UP000006247">
    <property type="component" value="Unassembled WGS sequence"/>
</dbReference>
<dbReference type="SUPFAM" id="SSF53474">
    <property type="entry name" value="alpha/beta-Hydrolases"/>
    <property type="match status" value="1"/>
</dbReference>
<name>C0E179_9CORY</name>
<gene>
    <name evidence="3" type="ORF">CORMATOL_00729</name>
</gene>
<dbReference type="HOGENOM" id="CLU_029841_0_0_11"/>
<evidence type="ECO:0000256" key="2">
    <source>
        <dbReference type="SAM" id="MobiDB-lite"/>
    </source>
</evidence>
<dbReference type="Gene3D" id="3.40.50.1820">
    <property type="entry name" value="alpha/beta hydrolase"/>
    <property type="match status" value="1"/>
</dbReference>
<protein>
    <recommendedName>
        <fullName evidence="5">Cutinase</fullName>
    </recommendedName>
</protein>
<dbReference type="AlphaFoldDB" id="C0E179"/>
<evidence type="ECO:0000313" key="3">
    <source>
        <dbReference type="EMBL" id="EEG27704.1"/>
    </source>
</evidence>
<dbReference type="EMBL" id="ACEB01000007">
    <property type="protein sequence ID" value="EEG27704.1"/>
    <property type="molecule type" value="Genomic_DNA"/>
</dbReference>
<keyword evidence="1" id="KW-0378">Hydrolase</keyword>
<feature type="compositionally biased region" description="Polar residues" evidence="2">
    <location>
        <begin position="384"/>
        <end position="419"/>
    </location>
</feature>
<organism evidence="3 4">
    <name type="scientific">Corynebacterium matruchotii ATCC 33806</name>
    <dbReference type="NCBI Taxonomy" id="566549"/>
    <lineage>
        <taxon>Bacteria</taxon>
        <taxon>Bacillati</taxon>
        <taxon>Actinomycetota</taxon>
        <taxon>Actinomycetes</taxon>
        <taxon>Mycobacteriales</taxon>
        <taxon>Corynebacteriaceae</taxon>
        <taxon>Corynebacterium</taxon>
    </lineage>
</organism>
<sequence length="419" mass="42789">MHSETDQSWREKLDGNKTKVNAVAKNILSQCPNTKVAFIGQDEGAAVVSDIARDIGGGKGEIPADRVSGVAAFADPTRGENQPTVASGADTPAASPGTAGTHTSKLDSMNAQPAQGAGVATVAENATPSGYGKLSDRTVSWCVDGDVRCGVKKAAPLARLVEASNKNMDFQRDPQGSVRYVADVLGPAVALAGVESLAKDLDFGSNGFTFKRAQSSDETLIGRIAENTEADNKQTDVERRLVVSGQQLGGMALAAGITVAKKVLTPSNIAQIAAAATLDPAAGATVAGVKIIEASTDLFTPETATTGATRLLDEATASGVEVPEVAEAAVTTVVSESVGQTAYKNQAVTDSGQAPAAATTRWLSAMAADELGAEAPAELVTAATKKQSNRGATYDQVASRSATESLRTTSPVSTVADSR</sequence>
<dbReference type="InterPro" id="IPR029058">
    <property type="entry name" value="AB_hydrolase_fold"/>
</dbReference>
<evidence type="ECO:0000256" key="1">
    <source>
        <dbReference type="ARBA" id="ARBA00022801"/>
    </source>
</evidence>
<dbReference type="SMART" id="SM01110">
    <property type="entry name" value="Cutinase"/>
    <property type="match status" value="1"/>
</dbReference>
<evidence type="ECO:0000313" key="4">
    <source>
        <dbReference type="Proteomes" id="UP000006247"/>
    </source>
</evidence>
<feature type="region of interest" description="Disordered" evidence="2">
    <location>
        <begin position="383"/>
        <end position="419"/>
    </location>
</feature>
<proteinExistence type="predicted"/>